<keyword evidence="1 3" id="KW-0732">Signal</keyword>
<feature type="compositionally biased region" description="Low complexity" evidence="2">
    <location>
        <begin position="46"/>
        <end position="63"/>
    </location>
</feature>
<dbReference type="GO" id="GO:0043190">
    <property type="term" value="C:ATP-binding cassette (ABC) transporter complex"/>
    <property type="evidence" value="ECO:0007669"/>
    <property type="project" value="InterPro"/>
</dbReference>
<evidence type="ECO:0000313" key="5">
    <source>
        <dbReference type="EMBL" id="PFG73602.1"/>
    </source>
</evidence>
<reference evidence="5 6" key="1">
    <citation type="submission" date="2017-09" db="EMBL/GenBank/DDBJ databases">
        <title>Sequencing the genomes of two abundant thermophiles in Great Basin hot springs: Thermocrinis jamiesonii and novel Chloroflexi Thermoflexus hugenholtzii.</title>
        <authorList>
            <person name="Hedlund B."/>
        </authorList>
    </citation>
    <scope>NUCLEOTIDE SEQUENCE [LARGE SCALE GENOMIC DNA]</scope>
    <source>
        <strain evidence="5 6">G233</strain>
    </source>
</reference>
<dbReference type="SUPFAM" id="SSF53850">
    <property type="entry name" value="Periplasmic binding protein-like II"/>
    <property type="match status" value="1"/>
</dbReference>
<sequence length="598" mass="65870">MESTYWSRYWRARIRRRAFLAGTGVAALGAAGLSVGCGDDDDDEGGATATAPSGGATQPAGSPTPAPAGKRGGTMRIAKASPDTGLDPHIVVTNPIHPAKAYSHLWTYQVSTKTVCYDLAVEHEQVDPLTLRVKLRQGVTFQPDVANGRELTAEDVAYSYTRFPVALTKGSQVNQIQWGWIDKIETPDKYTVVIKQKNPFASNVIALGSSAFAVVAKEVVEANGGDLMKVMNAGSGPYRMVKREPTGTRYERNPNYFQHDPPSPTYVKEGPYIDAWEESIIPDPATIKAKFLAGELDVLTVVNIDRLVADELGREKGIKVVKGPANGHLVMQFDNFKWTDKRLRQAVWMAIDRDAFIKNLYLGEGLYGGPTASEFAKEGYGLSQEELKKLQAFNPGDAKKLWQEAGGSQTFPTIKMVTMQAIPIFATATEFVKKQLEQNLGVKVEVEVVDPATYVARAVAGFAEKAPKPWDLFIAWELSLQTIPDYNALAHYVPVGYGAIFGNLRPDSPKSDTAAFAGRMQQLWNAQAQELNPEARKQKVQEIVRVIHQEYGPAIPLPVPEFAYAAFRDRVKNYPEKDFMYANAGTGFFRVQDIWLDA</sequence>
<dbReference type="GO" id="GO:0015833">
    <property type="term" value="P:peptide transport"/>
    <property type="evidence" value="ECO:0007669"/>
    <property type="project" value="TreeGrafter"/>
</dbReference>
<evidence type="ECO:0000259" key="4">
    <source>
        <dbReference type="Pfam" id="PF00496"/>
    </source>
</evidence>
<dbReference type="RefSeq" id="WP_098503051.1">
    <property type="nucleotide sequence ID" value="NZ_PDJQ01000001.1"/>
</dbReference>
<dbReference type="AlphaFoldDB" id="A0A2A9HEN0"/>
<comment type="caution">
    <text evidence="5">The sequence shown here is derived from an EMBL/GenBank/DDBJ whole genome shotgun (WGS) entry which is preliminary data.</text>
</comment>
<proteinExistence type="predicted"/>
<dbReference type="PIRSF" id="PIRSF002741">
    <property type="entry name" value="MppA"/>
    <property type="match status" value="1"/>
</dbReference>
<dbReference type="Proteomes" id="UP000223071">
    <property type="component" value="Unassembled WGS sequence"/>
</dbReference>
<protein>
    <submittedName>
        <fullName evidence="5">ABC-type transport system substrate-binding protein</fullName>
    </submittedName>
</protein>
<name>A0A2A9HEN0_TEPT2</name>
<dbReference type="PANTHER" id="PTHR30290:SF38">
    <property type="entry name" value="D,D-DIPEPTIDE-BINDING PERIPLASMIC PROTEIN DDPA-RELATED"/>
    <property type="match status" value="1"/>
</dbReference>
<evidence type="ECO:0000256" key="1">
    <source>
        <dbReference type="ARBA" id="ARBA00022729"/>
    </source>
</evidence>
<dbReference type="InterPro" id="IPR030678">
    <property type="entry name" value="Peptide/Ni-bd"/>
</dbReference>
<keyword evidence="6" id="KW-1185">Reference proteome</keyword>
<dbReference type="Gene3D" id="3.10.105.10">
    <property type="entry name" value="Dipeptide-binding Protein, Domain 3"/>
    <property type="match status" value="1"/>
</dbReference>
<dbReference type="Pfam" id="PF00496">
    <property type="entry name" value="SBP_bac_5"/>
    <property type="match status" value="1"/>
</dbReference>
<evidence type="ECO:0000313" key="6">
    <source>
        <dbReference type="Proteomes" id="UP000223071"/>
    </source>
</evidence>
<evidence type="ECO:0000256" key="3">
    <source>
        <dbReference type="SAM" id="SignalP"/>
    </source>
</evidence>
<dbReference type="InterPro" id="IPR000914">
    <property type="entry name" value="SBP_5_dom"/>
</dbReference>
<dbReference type="InterPro" id="IPR039424">
    <property type="entry name" value="SBP_5"/>
</dbReference>
<dbReference type="CDD" id="cd00995">
    <property type="entry name" value="PBP2_NikA_DppA_OppA_like"/>
    <property type="match status" value="1"/>
</dbReference>
<evidence type="ECO:0000256" key="2">
    <source>
        <dbReference type="SAM" id="MobiDB-lite"/>
    </source>
</evidence>
<dbReference type="EMBL" id="PDJQ01000001">
    <property type="protein sequence ID" value="PFG73602.1"/>
    <property type="molecule type" value="Genomic_DNA"/>
</dbReference>
<feature type="signal peptide" evidence="3">
    <location>
        <begin position="1"/>
        <end position="26"/>
    </location>
</feature>
<dbReference type="Gene3D" id="3.40.190.10">
    <property type="entry name" value="Periplasmic binding protein-like II"/>
    <property type="match status" value="1"/>
</dbReference>
<gene>
    <name evidence="5" type="ORF">A9A59_0803</name>
</gene>
<organism evidence="5 6">
    <name type="scientific">Tepidiforma thermophila (strain KCTC 52669 / CGMCC 1.13589 / G233)</name>
    <dbReference type="NCBI Taxonomy" id="2761530"/>
    <lineage>
        <taxon>Bacteria</taxon>
        <taxon>Bacillati</taxon>
        <taxon>Chloroflexota</taxon>
        <taxon>Tepidiformia</taxon>
        <taxon>Tepidiformales</taxon>
        <taxon>Tepidiformaceae</taxon>
        <taxon>Tepidiforma</taxon>
    </lineage>
</organism>
<feature type="chain" id="PRO_5013355459" evidence="3">
    <location>
        <begin position="27"/>
        <end position="598"/>
    </location>
</feature>
<dbReference type="GO" id="GO:0042597">
    <property type="term" value="C:periplasmic space"/>
    <property type="evidence" value="ECO:0007669"/>
    <property type="project" value="UniProtKB-ARBA"/>
</dbReference>
<dbReference type="PANTHER" id="PTHR30290">
    <property type="entry name" value="PERIPLASMIC BINDING COMPONENT OF ABC TRANSPORTER"/>
    <property type="match status" value="1"/>
</dbReference>
<dbReference type="GO" id="GO:1904680">
    <property type="term" value="F:peptide transmembrane transporter activity"/>
    <property type="evidence" value="ECO:0007669"/>
    <property type="project" value="TreeGrafter"/>
</dbReference>
<feature type="region of interest" description="Disordered" evidence="2">
    <location>
        <begin position="39"/>
        <end position="80"/>
    </location>
</feature>
<feature type="domain" description="Solute-binding protein family 5" evidence="4">
    <location>
        <begin position="118"/>
        <end position="459"/>
    </location>
</feature>
<accession>A0A2A9HEN0</accession>